<evidence type="ECO:0000313" key="2">
    <source>
        <dbReference type="Proteomes" id="UP001160148"/>
    </source>
</evidence>
<protein>
    <recommendedName>
        <fullName evidence="3">LAGLIDADG homing endonuclease</fullName>
    </recommendedName>
</protein>
<comment type="caution">
    <text evidence="1">The sequence shown here is derived from an EMBL/GenBank/DDBJ whole genome shotgun (WGS) entry which is preliminary data.</text>
</comment>
<keyword evidence="2" id="KW-1185">Reference proteome</keyword>
<proteinExistence type="predicted"/>
<evidence type="ECO:0000313" key="1">
    <source>
        <dbReference type="EMBL" id="CAI6357262.1"/>
    </source>
</evidence>
<sequence>MSTHSSEDHQAVSKKRSRNVHLWKKNVRKAKKICGEAYIGATGKINNAKTFEPIICKCSKKCHNFIPDTKQKEIDKKFYDLSTYDLQTSFLFGLIKVINKKRTYKGTVNSDKRSFSREFYLPAGDGTEVKVCKMFFKELFSIQMVELQDF</sequence>
<dbReference type="PANTHER" id="PTHR10773:SF19">
    <property type="match status" value="1"/>
</dbReference>
<name>A0AAV0WN56_9HEMI</name>
<gene>
    <name evidence="1" type="ORF">MEUPH1_LOCUS12908</name>
</gene>
<evidence type="ECO:0008006" key="3">
    <source>
        <dbReference type="Google" id="ProtNLM"/>
    </source>
</evidence>
<dbReference type="PANTHER" id="PTHR10773">
    <property type="entry name" value="DNA-DIRECTED RNA POLYMERASES I, II, AND III SUBUNIT RPABC2"/>
    <property type="match status" value="1"/>
</dbReference>
<organism evidence="1 2">
    <name type="scientific">Macrosiphum euphorbiae</name>
    <name type="common">potato aphid</name>
    <dbReference type="NCBI Taxonomy" id="13131"/>
    <lineage>
        <taxon>Eukaryota</taxon>
        <taxon>Metazoa</taxon>
        <taxon>Ecdysozoa</taxon>
        <taxon>Arthropoda</taxon>
        <taxon>Hexapoda</taxon>
        <taxon>Insecta</taxon>
        <taxon>Pterygota</taxon>
        <taxon>Neoptera</taxon>
        <taxon>Paraneoptera</taxon>
        <taxon>Hemiptera</taxon>
        <taxon>Sternorrhyncha</taxon>
        <taxon>Aphidomorpha</taxon>
        <taxon>Aphidoidea</taxon>
        <taxon>Aphididae</taxon>
        <taxon>Macrosiphini</taxon>
        <taxon>Macrosiphum</taxon>
    </lineage>
</organism>
<dbReference type="Proteomes" id="UP001160148">
    <property type="component" value="Unassembled WGS sequence"/>
</dbReference>
<dbReference type="EMBL" id="CARXXK010000002">
    <property type="protein sequence ID" value="CAI6357262.1"/>
    <property type="molecule type" value="Genomic_DNA"/>
</dbReference>
<accession>A0AAV0WN56</accession>
<dbReference type="AlphaFoldDB" id="A0AAV0WN56"/>
<reference evidence="1 2" key="1">
    <citation type="submission" date="2023-01" db="EMBL/GenBank/DDBJ databases">
        <authorList>
            <person name="Whitehead M."/>
        </authorList>
    </citation>
    <scope>NUCLEOTIDE SEQUENCE [LARGE SCALE GENOMIC DNA]</scope>
</reference>